<evidence type="ECO:0000259" key="1">
    <source>
        <dbReference type="Pfam" id="PF00535"/>
    </source>
</evidence>
<dbReference type="Gene3D" id="3.90.550.10">
    <property type="entry name" value="Spore Coat Polysaccharide Biosynthesis Protein SpsA, Chain A"/>
    <property type="match status" value="1"/>
</dbReference>
<dbReference type="AlphaFoldDB" id="A0A1H4CTQ6"/>
<dbReference type="PANTHER" id="PTHR43179">
    <property type="entry name" value="RHAMNOSYLTRANSFERASE WBBL"/>
    <property type="match status" value="1"/>
</dbReference>
<evidence type="ECO:0000313" key="3">
    <source>
        <dbReference type="Proteomes" id="UP000198703"/>
    </source>
</evidence>
<dbReference type="InterPro" id="IPR029044">
    <property type="entry name" value="Nucleotide-diphossugar_trans"/>
</dbReference>
<keyword evidence="3" id="KW-1185">Reference proteome</keyword>
<name>A0A1H4CTQ6_9RHOB</name>
<sequence length="309" mass="34507">MSVDVSIIVVNFRTPEMTVEAVRSVGENAGEGFSYEIILMDNGSGDGSAEALRAAFPELDVMALEENVGFARANNIGAERARGEYILFLNPDTLVRPGAVAALLAFARRRPEGGAWGGRTVFADGALNPSSVARFVTPATMLMRAVGLSHLFPRSAWLNPEIYPGWRRDSEREVDVLFFCFVLMRTEVWRRLGGFDRRFFMFCEDDDLCWRLRQAGLPRLFTPEAAIVHYGGASTTHRPGRIVAINRARLQWVDRHWRPVARATARLALGGGVAARALFERLFHGRRTPTWGEVWARRSEWLSPGAVTK</sequence>
<gene>
    <name evidence="2" type="ORF">SAMN05444370_10832</name>
</gene>
<accession>A0A1H4CTQ6</accession>
<organism evidence="2 3">
    <name type="scientific">Rubrimonas cliftonensis</name>
    <dbReference type="NCBI Taxonomy" id="89524"/>
    <lineage>
        <taxon>Bacteria</taxon>
        <taxon>Pseudomonadati</taxon>
        <taxon>Pseudomonadota</taxon>
        <taxon>Alphaproteobacteria</taxon>
        <taxon>Rhodobacterales</taxon>
        <taxon>Paracoccaceae</taxon>
        <taxon>Rubrimonas</taxon>
    </lineage>
</organism>
<keyword evidence="2" id="KW-0808">Transferase</keyword>
<reference evidence="2 3" key="1">
    <citation type="submission" date="2016-10" db="EMBL/GenBank/DDBJ databases">
        <authorList>
            <person name="de Groot N.N."/>
        </authorList>
    </citation>
    <scope>NUCLEOTIDE SEQUENCE [LARGE SCALE GENOMIC DNA]</scope>
    <source>
        <strain evidence="2 3">DSM 15345</strain>
    </source>
</reference>
<dbReference type="SUPFAM" id="SSF53448">
    <property type="entry name" value="Nucleotide-diphospho-sugar transferases"/>
    <property type="match status" value="1"/>
</dbReference>
<dbReference type="Proteomes" id="UP000198703">
    <property type="component" value="Unassembled WGS sequence"/>
</dbReference>
<dbReference type="InterPro" id="IPR001173">
    <property type="entry name" value="Glyco_trans_2-like"/>
</dbReference>
<dbReference type="RefSeq" id="WP_093254201.1">
    <property type="nucleotide sequence ID" value="NZ_FNQM01000008.1"/>
</dbReference>
<feature type="domain" description="Glycosyltransferase 2-like" evidence="1">
    <location>
        <begin position="6"/>
        <end position="132"/>
    </location>
</feature>
<dbReference type="OrthoDB" id="9771846at2"/>
<protein>
    <submittedName>
        <fullName evidence="2">Glycosyltransferase, GT2 family</fullName>
    </submittedName>
</protein>
<evidence type="ECO:0000313" key="2">
    <source>
        <dbReference type="EMBL" id="SEA63810.1"/>
    </source>
</evidence>
<dbReference type="PANTHER" id="PTHR43179:SF7">
    <property type="entry name" value="RHAMNOSYLTRANSFERASE WBBL"/>
    <property type="match status" value="1"/>
</dbReference>
<dbReference type="STRING" id="89524.SAMN05444370_10832"/>
<proteinExistence type="predicted"/>
<dbReference type="EMBL" id="FNQM01000008">
    <property type="protein sequence ID" value="SEA63810.1"/>
    <property type="molecule type" value="Genomic_DNA"/>
</dbReference>
<dbReference type="CDD" id="cd04186">
    <property type="entry name" value="GT_2_like_c"/>
    <property type="match status" value="1"/>
</dbReference>
<dbReference type="Pfam" id="PF00535">
    <property type="entry name" value="Glycos_transf_2"/>
    <property type="match status" value="1"/>
</dbReference>
<dbReference type="GO" id="GO:0016740">
    <property type="term" value="F:transferase activity"/>
    <property type="evidence" value="ECO:0007669"/>
    <property type="project" value="UniProtKB-KW"/>
</dbReference>